<name>A0A8M1KQL9_CLUHA</name>
<dbReference type="Pfam" id="PF00443">
    <property type="entry name" value="UCH"/>
    <property type="match status" value="1"/>
</dbReference>
<dbReference type="InterPro" id="IPR036859">
    <property type="entry name" value="CAP-Gly_dom_sf"/>
</dbReference>
<dbReference type="FunFam" id="2.30.30.190:FF:000007">
    <property type="entry name" value="Putative ubiquitin carboxyl-terminal hydrolase CYLD"/>
    <property type="match status" value="1"/>
</dbReference>
<evidence type="ECO:0000256" key="30">
    <source>
        <dbReference type="ARBA" id="ARBA00032487"/>
    </source>
</evidence>
<dbReference type="SMART" id="SM01052">
    <property type="entry name" value="CAP_GLY"/>
    <property type="match status" value="3"/>
</dbReference>
<dbReference type="GO" id="GO:0006508">
    <property type="term" value="P:proteolysis"/>
    <property type="evidence" value="ECO:0007669"/>
    <property type="project" value="UniProtKB-KW"/>
</dbReference>
<evidence type="ECO:0000259" key="33">
    <source>
        <dbReference type="PROSITE" id="PS50235"/>
    </source>
</evidence>
<dbReference type="RefSeq" id="XP_042563974.1">
    <property type="nucleotide sequence ID" value="XM_042708040.1"/>
</dbReference>
<feature type="region of interest" description="Disordered" evidence="32">
    <location>
        <begin position="310"/>
        <end position="448"/>
    </location>
</feature>
<feature type="compositionally biased region" description="Low complexity" evidence="32">
    <location>
        <begin position="360"/>
        <end position="374"/>
    </location>
</feature>
<keyword evidence="20 36" id="KW-0378">Hydrolase</keyword>
<dbReference type="GO" id="GO:0048471">
    <property type="term" value="C:perinuclear region of cytoplasm"/>
    <property type="evidence" value="ECO:0007669"/>
    <property type="project" value="UniProtKB-SubCell"/>
</dbReference>
<dbReference type="Gene3D" id="3.90.70.10">
    <property type="entry name" value="Cysteine proteinases"/>
    <property type="match status" value="1"/>
</dbReference>
<evidence type="ECO:0000256" key="7">
    <source>
        <dbReference type="ARBA" id="ARBA00009085"/>
    </source>
</evidence>
<dbReference type="PANTHER" id="PTHR11830">
    <property type="entry name" value="40S RIBOSOMAL PROTEIN S3A"/>
    <property type="match status" value="1"/>
</dbReference>
<evidence type="ECO:0000256" key="13">
    <source>
        <dbReference type="ARBA" id="ARBA00022588"/>
    </source>
</evidence>
<dbReference type="GO" id="GO:0005819">
    <property type="term" value="C:spindle"/>
    <property type="evidence" value="ECO:0007669"/>
    <property type="project" value="UniProtKB-SubCell"/>
</dbReference>
<dbReference type="InterPro" id="IPR001394">
    <property type="entry name" value="Peptidase_C19_UCH"/>
</dbReference>
<evidence type="ECO:0000256" key="6">
    <source>
        <dbReference type="ARBA" id="ARBA00004556"/>
    </source>
</evidence>
<keyword evidence="19" id="KW-0833">Ubl conjugation pathway</keyword>
<evidence type="ECO:0000256" key="11">
    <source>
        <dbReference type="ARBA" id="ARBA00022490"/>
    </source>
</evidence>
<keyword evidence="14" id="KW-0645">Protease</keyword>
<evidence type="ECO:0000256" key="15">
    <source>
        <dbReference type="ARBA" id="ARBA00022687"/>
    </source>
</evidence>
<dbReference type="Pfam" id="PF01302">
    <property type="entry name" value="CAP_GLY"/>
    <property type="match status" value="2"/>
</dbReference>
<dbReference type="FunFam" id="2.30.30.190:FF:000006">
    <property type="entry name" value="Putative ubiquitin carboxyl-terminal hydrolase CYLD"/>
    <property type="match status" value="1"/>
</dbReference>
<dbReference type="GO" id="GO:0016055">
    <property type="term" value="P:Wnt signaling pathway"/>
    <property type="evidence" value="ECO:0007669"/>
    <property type="project" value="UniProtKB-KW"/>
</dbReference>
<evidence type="ECO:0000256" key="27">
    <source>
        <dbReference type="ARBA" id="ARBA00023273"/>
    </source>
</evidence>
<feature type="compositionally biased region" description="Low complexity" evidence="32">
    <location>
        <begin position="320"/>
        <end position="337"/>
    </location>
</feature>
<accession>A0A8M1KQL9</accession>
<evidence type="ECO:0000256" key="2">
    <source>
        <dbReference type="ARBA" id="ARBA00004120"/>
    </source>
</evidence>
<dbReference type="FunFam" id="3.90.70.10:FF:000009">
    <property type="entry name" value="Putative ubiquitin carboxyl-terminal hydrolase CYLD"/>
    <property type="match status" value="1"/>
</dbReference>
<evidence type="ECO:0000256" key="1">
    <source>
        <dbReference type="ARBA" id="ARBA00000707"/>
    </source>
</evidence>
<keyword evidence="17" id="KW-0479">Metal-binding</keyword>
<evidence type="ECO:0000259" key="34">
    <source>
        <dbReference type="PROSITE" id="PS50245"/>
    </source>
</evidence>
<dbReference type="Gene3D" id="2.30.30.190">
    <property type="entry name" value="CAP Gly-rich-like domain"/>
    <property type="match status" value="3"/>
</dbReference>
<dbReference type="InterPro" id="IPR038765">
    <property type="entry name" value="Papain-like_cys_pep_sf"/>
</dbReference>
<keyword evidence="25" id="KW-0472">Membrane</keyword>
<dbReference type="GO" id="GO:0004843">
    <property type="term" value="F:cysteine-type deubiquitinase activity"/>
    <property type="evidence" value="ECO:0007669"/>
    <property type="project" value="UniProtKB-EC"/>
</dbReference>
<evidence type="ECO:0000256" key="25">
    <source>
        <dbReference type="ARBA" id="ARBA00023136"/>
    </source>
</evidence>
<evidence type="ECO:0000256" key="22">
    <source>
        <dbReference type="ARBA" id="ARBA00022833"/>
    </source>
</evidence>
<protein>
    <recommendedName>
        <fullName evidence="9">Ubiquitin carboxyl-terminal hydrolase CYLD</fullName>
        <ecNumber evidence="8">3.4.19.12</ecNumber>
    </recommendedName>
    <alternativeName>
        <fullName evidence="28">Deubiquitinating enzyme CYLD</fullName>
    </alternativeName>
    <alternativeName>
        <fullName evidence="29">Ubiquitin thioesterase CYLD</fullName>
    </alternativeName>
    <alternativeName>
        <fullName evidence="30">Ubiquitin-specific-processing protease CYLD</fullName>
    </alternativeName>
</protein>
<dbReference type="InterPro" id="IPR000938">
    <property type="entry name" value="CAP-Gly_domain"/>
</dbReference>
<evidence type="ECO:0000256" key="12">
    <source>
        <dbReference type="ARBA" id="ARBA00022553"/>
    </source>
</evidence>
<evidence type="ECO:0000256" key="17">
    <source>
        <dbReference type="ARBA" id="ARBA00022723"/>
    </source>
</evidence>
<sequence length="935" mass="104939">MSSALWSQEKPGGGSGGGCFREDWRFYMVVTECVVEKPPQKTLRIPRGSLGQACQERNSLGRTLPPAKGKRSLRLLDQANVVLSLDERDVVELDEKLAELLFPITNCEERYSLLCNEPRLERARQIDCGSKVRVQLRSGDDPLPGVVRFKGSLLPDRALSGIWFGVELLEEGRGQGFTEGSYQGQQLFRCEDECGVFVAVDKLELWEDEDDELGELEVDSVTLVDSEHDFPPLEINSRVVVQTREGPERGTIIFYDLLPGNESLGYYVGVDMDNPIGDWDGVFDGKLLCSFASLEHTRLVPVCDVMPEYSMQDQRPPKHSFASRGSSSDKSSSGQSKPKSKVGEDPAKSLTDTPPDFNQASPPSRAPPSTSLTSDQKFHSLPFSLSRKSGPNGSMSQGPLSLSVQSVRADQPDQQQQQQQQQQQAQQPTPTATASSPRQPSPPRGQPRLEVGSLVEVKENPPLCGVIRWVGLPPGLEEHLAGLELEEECVGCTDGTFKGTRYFTCPPKKALFVKLKCCRPDSRFPSLHHSSNPIERCNSIAFGGYLSEVVHENTPPRTENDGLEVMAGKKKGIQGHYNSCYLDSTLFCLFSFSSVLDTVLLRPRAKTDVEYYKETQELLRTEIVNPLRIHGYVCATKIMKLRRILEKVEAASGFTSEEKDPEEFLNILFHHILRVDPLLKLRSAGQKVQDCYFYQIFMDKKDKVLVPTSQQLIEWSFINSDLKFAEAPSCLIIQMPRFGKDFKMFNKIFPSLELDITDLLEDTPRECRICGGLALYECRDCYEDGDITAGKIKQFCEKCNTQVHLHPRRKSHRHGKLSVPKELQEGVWRQGSFPHQRMELFAVLCIETSHYVAFVKYGAADSAWLFFDSMADRDGGQNGFNIPQVSPCPEVGAYLKMTPEELHALDPKNIQGYARRLLCDAYMCMYQSPTMSLYK</sequence>
<keyword evidence="21" id="KW-0788">Thiol protease</keyword>
<keyword evidence="24" id="KW-0391">Immunity</keyword>
<dbReference type="GO" id="GO:0016579">
    <property type="term" value="P:protein deubiquitination"/>
    <property type="evidence" value="ECO:0007669"/>
    <property type="project" value="InterPro"/>
</dbReference>
<feature type="domain" description="CAP-Gly" evidence="34">
    <location>
        <begin position="471"/>
        <end position="514"/>
    </location>
</feature>
<evidence type="ECO:0000256" key="29">
    <source>
        <dbReference type="ARBA" id="ARBA00031094"/>
    </source>
</evidence>
<evidence type="ECO:0000256" key="20">
    <source>
        <dbReference type="ARBA" id="ARBA00022801"/>
    </source>
</evidence>
<keyword evidence="16" id="KW-0493">Microtubule</keyword>
<dbReference type="CDD" id="cd02670">
    <property type="entry name" value="Peptidase_C19N"/>
    <property type="match status" value="1"/>
</dbReference>
<evidence type="ECO:0000256" key="4">
    <source>
        <dbReference type="ARBA" id="ARBA00004300"/>
    </source>
</evidence>
<keyword evidence="27" id="KW-0966">Cell projection</keyword>
<keyword evidence="10" id="KW-1003">Cell membrane</keyword>
<dbReference type="InterPro" id="IPR028889">
    <property type="entry name" value="USP"/>
</dbReference>
<dbReference type="GeneID" id="105899779"/>
<evidence type="ECO:0000256" key="32">
    <source>
        <dbReference type="SAM" id="MobiDB-lite"/>
    </source>
</evidence>
<dbReference type="SUPFAM" id="SSF74924">
    <property type="entry name" value="Cap-Gly domain"/>
    <property type="match status" value="3"/>
</dbReference>
<evidence type="ECO:0000256" key="18">
    <source>
        <dbReference type="ARBA" id="ARBA00022737"/>
    </source>
</evidence>
<keyword evidence="15" id="KW-0879">Wnt signaling pathway</keyword>
<dbReference type="InterPro" id="IPR018200">
    <property type="entry name" value="USP_CS"/>
</dbReference>
<keyword evidence="35" id="KW-1185">Reference proteome</keyword>
<dbReference type="GO" id="GO:0005874">
    <property type="term" value="C:microtubule"/>
    <property type="evidence" value="ECO:0007669"/>
    <property type="project" value="UniProtKB-KW"/>
</dbReference>
<dbReference type="CTD" id="129705036"/>
<keyword evidence="23" id="KW-0832">Ubl conjugation</keyword>
<keyword evidence="11" id="KW-0963">Cytoplasm</keyword>
<evidence type="ECO:0000256" key="10">
    <source>
        <dbReference type="ARBA" id="ARBA00022475"/>
    </source>
</evidence>
<evidence type="ECO:0000256" key="19">
    <source>
        <dbReference type="ARBA" id="ARBA00022786"/>
    </source>
</evidence>
<proteinExistence type="inferred from homology"/>
<feature type="domain" description="USP" evidence="33">
    <location>
        <begin position="571"/>
        <end position="929"/>
    </location>
</feature>
<dbReference type="GO" id="GO:0045087">
    <property type="term" value="P:innate immune response"/>
    <property type="evidence" value="ECO:0007669"/>
    <property type="project" value="UniProtKB-KW"/>
</dbReference>
<comment type="subcellular location">
    <subcellularLocation>
        <location evidence="5">Cell membrane</location>
        <topology evidence="5">Peripheral membrane protein</topology>
        <orientation evidence="5">Cytoplasmic side</orientation>
    </subcellularLocation>
    <subcellularLocation>
        <location evidence="2">Cytoplasm</location>
        <location evidence="2">Cytoskeleton</location>
        <location evidence="2">Cilium basal body</location>
    </subcellularLocation>
    <subcellularLocation>
        <location evidence="4">Cytoplasm</location>
        <location evidence="4">Cytoskeleton</location>
        <location evidence="4">Microtubule organizing center</location>
        <location evidence="4">Centrosome</location>
    </subcellularLocation>
    <subcellularLocation>
        <location evidence="3">Cytoplasm</location>
        <location evidence="3">Cytoskeleton</location>
        <location evidence="3">Spindle</location>
    </subcellularLocation>
    <subcellularLocation>
        <location evidence="6">Cytoplasm</location>
        <location evidence="6">Perinuclear region</location>
    </subcellularLocation>
</comment>
<evidence type="ECO:0000256" key="23">
    <source>
        <dbReference type="ARBA" id="ARBA00022843"/>
    </source>
</evidence>
<comment type="subunit">
    <text evidence="31">Interacts (via CAP-Gly domain) with IKBKG/NEMO (via proline-rich C-terminal region). Interacts with TRAF2 and TRIP. Interacts with PLK1, DVL1, DVL3, MAVS, TBK1, IKKE and RIGI. Interacts (via CAP-Gly domain) with microtubules. Interacts with HDAC6 and BCL3. Interacts with MAP3K7. Identified in a complex with TRAF6 and SQSTM1. Interacts with OPTN and SQSTM1. Interacts with CEP350. Interacts with RNF31; the interaction is indirect and is mediated via SPATA2. Interacts with SPATA2 (via the PUB domain); the interaction is direct and recruits CYLD to the LUBAC complex, thereby regulating TNF-alpha-induced necroptosis.</text>
</comment>
<dbReference type="PROSITE" id="PS50235">
    <property type="entry name" value="USP_3"/>
    <property type="match status" value="1"/>
</dbReference>
<evidence type="ECO:0000256" key="31">
    <source>
        <dbReference type="ARBA" id="ARBA00046580"/>
    </source>
</evidence>
<evidence type="ECO:0000256" key="5">
    <source>
        <dbReference type="ARBA" id="ARBA00004413"/>
    </source>
</evidence>
<dbReference type="Proteomes" id="UP000515152">
    <property type="component" value="Chromosome 6"/>
</dbReference>
<gene>
    <name evidence="36" type="primary">cylda</name>
</gene>
<comment type="similarity">
    <text evidence="7">Belongs to the peptidase C19 family.</text>
</comment>
<dbReference type="EC" id="3.4.19.12" evidence="8"/>
<keyword evidence="26" id="KW-0206">Cytoskeleton</keyword>
<dbReference type="GO" id="GO:0046872">
    <property type="term" value="F:metal ion binding"/>
    <property type="evidence" value="ECO:0007669"/>
    <property type="project" value="UniProtKB-KW"/>
</dbReference>
<evidence type="ECO:0000256" key="24">
    <source>
        <dbReference type="ARBA" id="ARBA00022859"/>
    </source>
</evidence>
<evidence type="ECO:0000256" key="16">
    <source>
        <dbReference type="ARBA" id="ARBA00022701"/>
    </source>
</evidence>
<evidence type="ECO:0000256" key="14">
    <source>
        <dbReference type="ARBA" id="ARBA00022670"/>
    </source>
</evidence>
<evidence type="ECO:0000256" key="28">
    <source>
        <dbReference type="ARBA" id="ARBA00030882"/>
    </source>
</evidence>
<evidence type="ECO:0000313" key="35">
    <source>
        <dbReference type="Proteomes" id="UP000515152"/>
    </source>
</evidence>
<evidence type="ECO:0000256" key="26">
    <source>
        <dbReference type="ARBA" id="ARBA00023212"/>
    </source>
</evidence>
<dbReference type="FunFam" id="2.30.30.190:FF:000004">
    <property type="entry name" value="Putative ubiquitin carboxyl-terminal hydrolase CYLD"/>
    <property type="match status" value="1"/>
</dbReference>
<feature type="compositionally biased region" description="Polar residues" evidence="32">
    <location>
        <begin position="350"/>
        <end position="359"/>
    </location>
</feature>
<dbReference type="AlphaFoldDB" id="A0A8M1KQL9"/>
<dbReference type="PROSITE" id="PS50245">
    <property type="entry name" value="CAP_GLY_2"/>
    <property type="match status" value="2"/>
</dbReference>
<feature type="compositionally biased region" description="Polar residues" evidence="32">
    <location>
        <begin position="386"/>
        <end position="408"/>
    </location>
</feature>
<keyword evidence="18" id="KW-0677">Repeat</keyword>
<dbReference type="SUPFAM" id="SSF54001">
    <property type="entry name" value="Cysteine proteinases"/>
    <property type="match status" value="1"/>
</dbReference>
<evidence type="ECO:0000313" key="36">
    <source>
        <dbReference type="RefSeq" id="XP_042563974.1"/>
    </source>
</evidence>
<comment type="catalytic activity">
    <reaction evidence="1">
        <text>Thiol-dependent hydrolysis of ester, thioester, amide, peptide and isopeptide bonds formed by the C-terminal Gly of ubiquitin (a 76-residue protein attached to proteins as an intracellular targeting signal).</text>
        <dbReference type="EC" id="3.4.19.12"/>
    </reaction>
</comment>
<keyword evidence="13" id="KW-0399">Innate immunity</keyword>
<feature type="compositionally biased region" description="Low complexity" evidence="32">
    <location>
        <begin position="412"/>
        <end position="438"/>
    </location>
</feature>
<evidence type="ECO:0000256" key="8">
    <source>
        <dbReference type="ARBA" id="ARBA00012759"/>
    </source>
</evidence>
<reference evidence="36" key="1">
    <citation type="submission" date="2025-08" db="UniProtKB">
        <authorList>
            <consortium name="RefSeq"/>
        </authorList>
    </citation>
    <scope>IDENTIFICATION</scope>
</reference>
<keyword evidence="12" id="KW-0597">Phosphoprotein</keyword>
<dbReference type="GO" id="GO:0005886">
    <property type="term" value="C:plasma membrane"/>
    <property type="evidence" value="ECO:0007669"/>
    <property type="project" value="UniProtKB-SubCell"/>
</dbReference>
<evidence type="ECO:0000256" key="3">
    <source>
        <dbReference type="ARBA" id="ARBA00004186"/>
    </source>
</evidence>
<organism evidence="35 36">
    <name type="scientific">Clupea harengus</name>
    <name type="common">Atlantic herring</name>
    <dbReference type="NCBI Taxonomy" id="7950"/>
    <lineage>
        <taxon>Eukaryota</taxon>
        <taxon>Metazoa</taxon>
        <taxon>Chordata</taxon>
        <taxon>Craniata</taxon>
        <taxon>Vertebrata</taxon>
        <taxon>Euteleostomi</taxon>
        <taxon>Actinopterygii</taxon>
        <taxon>Neopterygii</taxon>
        <taxon>Teleostei</taxon>
        <taxon>Clupei</taxon>
        <taxon>Clupeiformes</taxon>
        <taxon>Clupeoidei</taxon>
        <taxon>Clupeidae</taxon>
        <taxon>Clupea</taxon>
    </lineage>
</organism>
<dbReference type="Pfam" id="PF16607">
    <property type="entry name" value="CYLD_phos_site"/>
    <property type="match status" value="1"/>
</dbReference>
<dbReference type="GO" id="GO:0005813">
    <property type="term" value="C:centrosome"/>
    <property type="evidence" value="ECO:0007669"/>
    <property type="project" value="UniProtKB-SubCell"/>
</dbReference>
<keyword evidence="22" id="KW-0862">Zinc</keyword>
<evidence type="ECO:0000256" key="21">
    <source>
        <dbReference type="ARBA" id="ARBA00022807"/>
    </source>
</evidence>
<evidence type="ECO:0000256" key="9">
    <source>
        <dbReference type="ARBA" id="ARBA00018699"/>
    </source>
</evidence>
<feature type="domain" description="CAP-Gly" evidence="34">
    <location>
        <begin position="161"/>
        <end position="199"/>
    </location>
</feature>
<dbReference type="PROSITE" id="PS00972">
    <property type="entry name" value="USP_1"/>
    <property type="match status" value="1"/>
</dbReference>